<proteinExistence type="predicted"/>
<feature type="region of interest" description="Disordered" evidence="1">
    <location>
        <begin position="24"/>
        <end position="50"/>
    </location>
</feature>
<organism evidence="2 4">
    <name type="scientific">Cucumis melo var. makuwa</name>
    <name type="common">Oriental melon</name>
    <dbReference type="NCBI Taxonomy" id="1194695"/>
    <lineage>
        <taxon>Eukaryota</taxon>
        <taxon>Viridiplantae</taxon>
        <taxon>Streptophyta</taxon>
        <taxon>Embryophyta</taxon>
        <taxon>Tracheophyta</taxon>
        <taxon>Spermatophyta</taxon>
        <taxon>Magnoliopsida</taxon>
        <taxon>eudicotyledons</taxon>
        <taxon>Gunneridae</taxon>
        <taxon>Pentapetalae</taxon>
        <taxon>rosids</taxon>
        <taxon>fabids</taxon>
        <taxon>Cucurbitales</taxon>
        <taxon>Cucurbitaceae</taxon>
        <taxon>Benincaseae</taxon>
        <taxon>Cucumis</taxon>
    </lineage>
</organism>
<dbReference type="EMBL" id="SSTD01008349">
    <property type="protein sequence ID" value="TYK16057.1"/>
    <property type="molecule type" value="Genomic_DNA"/>
</dbReference>
<gene>
    <name evidence="3" type="ORF">E5676_scaffold32G00690</name>
    <name evidence="2" type="ORF">E6C27_scaffold128G002370</name>
</gene>
<evidence type="ECO:0000313" key="4">
    <source>
        <dbReference type="Proteomes" id="UP000321393"/>
    </source>
</evidence>
<reference evidence="4 5" key="1">
    <citation type="submission" date="2019-08" db="EMBL/GenBank/DDBJ databases">
        <title>Draft genome sequences of two oriental melons (Cucumis melo L. var makuwa).</title>
        <authorList>
            <person name="Kwon S.-Y."/>
        </authorList>
    </citation>
    <scope>NUCLEOTIDE SEQUENCE [LARGE SCALE GENOMIC DNA]</scope>
    <source>
        <strain evidence="5">cv. Chang Bougi</strain>
        <strain evidence="4">cv. SW 3</strain>
        <tissue evidence="2">Leaf</tissue>
    </source>
</reference>
<dbReference type="AlphaFoldDB" id="A0A5A7TI09"/>
<comment type="caution">
    <text evidence="2">The sequence shown here is derived from an EMBL/GenBank/DDBJ whole genome shotgun (WGS) entry which is preliminary data.</text>
</comment>
<name>A0A5A7TI09_CUCMM</name>
<accession>A0A5A7TI09</accession>
<dbReference type="Proteomes" id="UP000321393">
    <property type="component" value="Unassembled WGS sequence"/>
</dbReference>
<evidence type="ECO:0000256" key="1">
    <source>
        <dbReference type="SAM" id="MobiDB-lite"/>
    </source>
</evidence>
<evidence type="ECO:0000313" key="5">
    <source>
        <dbReference type="Proteomes" id="UP000321947"/>
    </source>
</evidence>
<dbReference type="EMBL" id="SSTE01016683">
    <property type="protein sequence ID" value="KAA0041257.1"/>
    <property type="molecule type" value="Genomic_DNA"/>
</dbReference>
<dbReference type="Proteomes" id="UP000321947">
    <property type="component" value="Unassembled WGS sequence"/>
</dbReference>
<evidence type="ECO:0000313" key="2">
    <source>
        <dbReference type="EMBL" id="KAA0041257.1"/>
    </source>
</evidence>
<sequence>MRGWLAEVGGVGCRKFTSGATKSGGWRLTDDNQQRRDQEWRMERPKQELESENFRGNVATTVILHPSKESKTKNEGLTDLCCSIPLLRQSIIFPKLKKNVVIDNPIGRSRWGIYSSRSPKSPMLIKPFSLSRRRDANSVNTNSRFQFIPYS</sequence>
<protein>
    <submittedName>
        <fullName evidence="2">Uncharacterized protein</fullName>
    </submittedName>
</protein>
<evidence type="ECO:0000313" key="3">
    <source>
        <dbReference type="EMBL" id="TYK16057.1"/>
    </source>
</evidence>
<feature type="compositionally biased region" description="Basic and acidic residues" evidence="1">
    <location>
        <begin position="28"/>
        <end position="50"/>
    </location>
</feature>